<evidence type="ECO:0000313" key="3">
    <source>
        <dbReference type="EMBL" id="SJN40786.1"/>
    </source>
</evidence>
<proteinExistence type="predicted"/>
<dbReference type="SUPFAM" id="SSF51430">
    <property type="entry name" value="NAD(P)-linked oxidoreductase"/>
    <property type="match status" value="1"/>
</dbReference>
<name>A0A1R4K923_9MICO</name>
<feature type="region of interest" description="Disordered" evidence="1">
    <location>
        <begin position="16"/>
        <end position="68"/>
    </location>
</feature>
<evidence type="ECO:0000259" key="2">
    <source>
        <dbReference type="Pfam" id="PF00248"/>
    </source>
</evidence>
<keyword evidence="4" id="KW-1185">Reference proteome</keyword>
<dbReference type="PANTHER" id="PTHR43364:SF6">
    <property type="entry name" value="OXIDOREDUCTASE-RELATED"/>
    <property type="match status" value="1"/>
</dbReference>
<gene>
    <name evidence="3" type="ORF">FM119_12210</name>
</gene>
<dbReference type="PANTHER" id="PTHR43364">
    <property type="entry name" value="NADH-SPECIFIC METHYLGLYOXAL REDUCTASE-RELATED"/>
    <property type="match status" value="1"/>
</dbReference>
<dbReference type="Pfam" id="PF00248">
    <property type="entry name" value="Aldo_ket_red"/>
    <property type="match status" value="1"/>
</dbReference>
<reference evidence="4" key="1">
    <citation type="submission" date="2017-02" db="EMBL/GenBank/DDBJ databases">
        <authorList>
            <person name="Dridi B."/>
        </authorList>
    </citation>
    <scope>NUCLEOTIDE SEQUENCE [LARGE SCALE GENOMIC DNA]</scope>
    <source>
        <strain evidence="4">EB411</strain>
    </source>
</reference>
<dbReference type="Gene3D" id="3.20.20.100">
    <property type="entry name" value="NADP-dependent oxidoreductase domain"/>
    <property type="match status" value="1"/>
</dbReference>
<feature type="domain" description="NADP-dependent oxidoreductase" evidence="2">
    <location>
        <begin position="78"/>
        <end position="359"/>
    </location>
</feature>
<dbReference type="EMBL" id="FUKR01000071">
    <property type="protein sequence ID" value="SJN40786.1"/>
    <property type="molecule type" value="Genomic_DNA"/>
</dbReference>
<protein>
    <submittedName>
        <fullName evidence="3">Oxidoreductase</fullName>
    </submittedName>
</protein>
<dbReference type="Proteomes" id="UP000196778">
    <property type="component" value="Unassembled WGS sequence"/>
</dbReference>
<dbReference type="RefSeq" id="WP_087138437.1">
    <property type="nucleotide sequence ID" value="NZ_FUKR01000071.1"/>
</dbReference>
<organism evidence="3 4">
    <name type="scientific">Mycetocola reblochoni REB411</name>
    <dbReference type="NCBI Taxonomy" id="1255698"/>
    <lineage>
        <taxon>Bacteria</taxon>
        <taxon>Bacillati</taxon>
        <taxon>Actinomycetota</taxon>
        <taxon>Actinomycetes</taxon>
        <taxon>Micrococcales</taxon>
        <taxon>Microbacteriaceae</taxon>
        <taxon>Mycetocola</taxon>
    </lineage>
</organism>
<feature type="compositionally biased region" description="Low complexity" evidence="1">
    <location>
        <begin position="20"/>
        <end position="33"/>
    </location>
</feature>
<evidence type="ECO:0000313" key="4">
    <source>
        <dbReference type="Proteomes" id="UP000196778"/>
    </source>
</evidence>
<dbReference type="InterPro" id="IPR036812">
    <property type="entry name" value="NAD(P)_OxRdtase_dom_sf"/>
</dbReference>
<evidence type="ECO:0000256" key="1">
    <source>
        <dbReference type="SAM" id="MobiDB-lite"/>
    </source>
</evidence>
<accession>A0A1R4K923</accession>
<feature type="compositionally biased region" description="Low complexity" evidence="1">
    <location>
        <begin position="44"/>
        <end position="55"/>
    </location>
</feature>
<dbReference type="InterPro" id="IPR023210">
    <property type="entry name" value="NADP_OxRdtase_dom"/>
</dbReference>
<dbReference type="InterPro" id="IPR050523">
    <property type="entry name" value="AKR_Detox_Biosynth"/>
</dbReference>
<dbReference type="AlphaFoldDB" id="A0A1R4K923"/>
<dbReference type="OrthoDB" id="9768793at2"/>
<sequence length="376" mass="39493">MSSRWARAVAPFTAGVPVQAEEAAAPTDEAAAPARRDPAPPRVPSASSPASSSTPGEPVSAQELSRPLNPSGDRVFPVVFGGSSFGWTIGDELAGALLDRYAHEGGNLVDVADSYASGRSEVMLGSWLRRRNAAGRFLVSTKVGRHPDAPGLGPVSLVRAVEASLTRLGVDRINQLYLHVDDSATRLEDVLGTVGWLIDSGKVGSLGVTSYSAERLVEARVLAGAGYPLITSLQLHYSLLTRDAFDGDTGLVARAQGLSVLSYFSLESGFLSGRYRQRQDLTASVRSTRAGAHLNRRGLRVLRALDRVADEHGVAPATAALAWVLGRQGITGAIVGSSSVRQLDEAMAAARLELSPRGRAALDVAASGSSGRRRLP</sequence>
<dbReference type="GO" id="GO:0005829">
    <property type="term" value="C:cytosol"/>
    <property type="evidence" value="ECO:0007669"/>
    <property type="project" value="TreeGrafter"/>
</dbReference>